<protein>
    <recommendedName>
        <fullName evidence="3">Calcineurin-like phosphoesterase domain-containing protein</fullName>
    </recommendedName>
</protein>
<dbReference type="SUPFAM" id="SSF56300">
    <property type="entry name" value="Metallo-dependent phosphatases"/>
    <property type="match status" value="1"/>
</dbReference>
<dbReference type="InterPro" id="IPR051693">
    <property type="entry name" value="UPF0046_metallophosphoest"/>
</dbReference>
<evidence type="ECO:0000313" key="2">
    <source>
        <dbReference type="Proteomes" id="UP001303473"/>
    </source>
</evidence>
<proteinExistence type="predicted"/>
<evidence type="ECO:0008006" key="3">
    <source>
        <dbReference type="Google" id="ProtNLM"/>
    </source>
</evidence>
<dbReference type="AlphaFoldDB" id="A0AAN6N6H1"/>
<dbReference type="EMBL" id="MU853825">
    <property type="protein sequence ID" value="KAK3938648.1"/>
    <property type="molecule type" value="Genomic_DNA"/>
</dbReference>
<dbReference type="PANTHER" id="PTHR12905">
    <property type="entry name" value="METALLOPHOSPHOESTERASE"/>
    <property type="match status" value="1"/>
</dbReference>
<dbReference type="Gene3D" id="3.60.21.10">
    <property type="match status" value="1"/>
</dbReference>
<reference evidence="2" key="1">
    <citation type="journal article" date="2023" name="Mol. Phylogenet. Evol.">
        <title>Genome-scale phylogeny and comparative genomics of the fungal order Sordariales.</title>
        <authorList>
            <person name="Hensen N."/>
            <person name="Bonometti L."/>
            <person name="Westerberg I."/>
            <person name="Brannstrom I.O."/>
            <person name="Guillou S."/>
            <person name="Cros-Aarteil S."/>
            <person name="Calhoun S."/>
            <person name="Haridas S."/>
            <person name="Kuo A."/>
            <person name="Mondo S."/>
            <person name="Pangilinan J."/>
            <person name="Riley R."/>
            <person name="LaButti K."/>
            <person name="Andreopoulos B."/>
            <person name="Lipzen A."/>
            <person name="Chen C."/>
            <person name="Yan M."/>
            <person name="Daum C."/>
            <person name="Ng V."/>
            <person name="Clum A."/>
            <person name="Steindorff A."/>
            <person name="Ohm R.A."/>
            <person name="Martin F."/>
            <person name="Silar P."/>
            <person name="Natvig D.O."/>
            <person name="Lalanne C."/>
            <person name="Gautier V."/>
            <person name="Ament-Velasquez S.L."/>
            <person name="Kruys A."/>
            <person name="Hutchinson M.I."/>
            <person name="Powell A.J."/>
            <person name="Barry K."/>
            <person name="Miller A.N."/>
            <person name="Grigoriev I.V."/>
            <person name="Debuchy R."/>
            <person name="Gladieux P."/>
            <person name="Hiltunen Thoren M."/>
            <person name="Johannesson H."/>
        </authorList>
    </citation>
    <scope>NUCLEOTIDE SEQUENCE [LARGE SCALE GENOMIC DNA]</scope>
    <source>
        <strain evidence="2">CBS 340.73</strain>
    </source>
</reference>
<name>A0AAN6N6H1_9PEZI</name>
<dbReference type="InterPro" id="IPR029052">
    <property type="entry name" value="Metallo-depent_PP-like"/>
</dbReference>
<gene>
    <name evidence="1" type="ORF">QBC46DRAFT_265000</name>
</gene>
<organism evidence="1 2">
    <name type="scientific">Diplogelasinospora grovesii</name>
    <dbReference type="NCBI Taxonomy" id="303347"/>
    <lineage>
        <taxon>Eukaryota</taxon>
        <taxon>Fungi</taxon>
        <taxon>Dikarya</taxon>
        <taxon>Ascomycota</taxon>
        <taxon>Pezizomycotina</taxon>
        <taxon>Sordariomycetes</taxon>
        <taxon>Sordariomycetidae</taxon>
        <taxon>Sordariales</taxon>
        <taxon>Diplogelasinosporaceae</taxon>
        <taxon>Diplogelasinospora</taxon>
    </lineage>
</organism>
<dbReference type="PANTHER" id="PTHR12905:SF28">
    <property type="entry name" value="RHAMNOGALACTURONATE LYASE C-RELATED"/>
    <property type="match status" value="1"/>
</dbReference>
<dbReference type="Proteomes" id="UP001303473">
    <property type="component" value="Unassembled WGS sequence"/>
</dbReference>
<sequence length="327" mass="36513">MFDPVPEGLGAFFDGPSGSRPSLFWQFVRTPVIAIARLLYSLLPTAYKLPPLSVSARPVSVCCISDTHNCQPALPYADILVHAGNLTKAGTYEELQSALRWLNSQPHPYKFAVGGSRDILLALNDPIRAHAHHISPRAAFMEYNLLNWGNVIYLATLDGVTVIIDGRPIRIHGRPHSINHLDTHDYAFHYLREHGPRMWKNSWVPEGLEILVTHGAPMAHLDGVPGYGCAGLTAHLWGIRPKLHVFGHEHDGYGMEILTYNPLQRAYEKAVASGGGIWRLLVVIWEFIGQLTWGRNVLWGPKTVLVNASHVGGVRDEERRMPIRVYI</sequence>
<evidence type="ECO:0000313" key="1">
    <source>
        <dbReference type="EMBL" id="KAK3938648.1"/>
    </source>
</evidence>
<accession>A0AAN6N6H1</accession>
<keyword evidence="2" id="KW-1185">Reference proteome</keyword>
<comment type="caution">
    <text evidence="1">The sequence shown here is derived from an EMBL/GenBank/DDBJ whole genome shotgun (WGS) entry which is preliminary data.</text>
</comment>